<reference evidence="1 2" key="1">
    <citation type="submission" date="2018-12" db="EMBL/GenBank/DDBJ databases">
        <title>Hymenobacter gummosus sp. nov., isolated from a spring.</title>
        <authorList>
            <person name="Nie L."/>
        </authorList>
    </citation>
    <scope>NUCLEOTIDE SEQUENCE [LARGE SCALE GENOMIC DNA]</scope>
    <source>
        <strain evidence="1 2">KCTC 52166</strain>
    </source>
</reference>
<comment type="caution">
    <text evidence="1">The sequence shown here is derived from an EMBL/GenBank/DDBJ whole genome shotgun (WGS) entry which is preliminary data.</text>
</comment>
<dbReference type="AlphaFoldDB" id="A0A431TUX1"/>
<dbReference type="RefSeq" id="WP_126696158.1">
    <property type="nucleotide sequence ID" value="NZ_RXOF01000022.1"/>
</dbReference>
<name>A0A431TUX1_9BACT</name>
<gene>
    <name evidence="1" type="ORF">EJV47_26070</name>
</gene>
<evidence type="ECO:0000313" key="2">
    <source>
        <dbReference type="Proteomes" id="UP000282184"/>
    </source>
</evidence>
<dbReference type="Proteomes" id="UP000282184">
    <property type="component" value="Unassembled WGS sequence"/>
</dbReference>
<dbReference type="EMBL" id="RXOF01000022">
    <property type="protein sequence ID" value="RTQ45041.1"/>
    <property type="molecule type" value="Genomic_DNA"/>
</dbReference>
<accession>A0A431TUX1</accession>
<sequence>MEQPNTWANLPELLHQLEADLSDPAVYYLLGGHYYDRDNHPQRRHYPAVFSLHHGEVANLEVGPDFVAFDAELVRYPEDDEPHAPGPWVDRFRATIPFAQLYQLLRKVVPAGEAVGETLAFLPTEAVYYNERVHREYYPTPWTINQP</sequence>
<proteinExistence type="predicted"/>
<dbReference type="OrthoDB" id="880069at2"/>
<protein>
    <submittedName>
        <fullName evidence="1">Uncharacterized protein</fullName>
    </submittedName>
</protein>
<organism evidence="1 2">
    <name type="scientific">Hymenobacter gummosus</name>
    <dbReference type="NCBI Taxonomy" id="1776032"/>
    <lineage>
        <taxon>Bacteria</taxon>
        <taxon>Pseudomonadati</taxon>
        <taxon>Bacteroidota</taxon>
        <taxon>Cytophagia</taxon>
        <taxon>Cytophagales</taxon>
        <taxon>Hymenobacteraceae</taxon>
        <taxon>Hymenobacter</taxon>
    </lineage>
</organism>
<keyword evidence="2" id="KW-1185">Reference proteome</keyword>
<evidence type="ECO:0000313" key="1">
    <source>
        <dbReference type="EMBL" id="RTQ45041.1"/>
    </source>
</evidence>